<comment type="caution">
    <text evidence="2">The sequence shown here is derived from an EMBL/GenBank/DDBJ whole genome shotgun (WGS) entry which is preliminary data.</text>
</comment>
<feature type="region of interest" description="Disordered" evidence="1">
    <location>
        <begin position="1"/>
        <end position="26"/>
    </location>
</feature>
<evidence type="ECO:0000256" key="1">
    <source>
        <dbReference type="SAM" id="MobiDB-lite"/>
    </source>
</evidence>
<dbReference type="Proteomes" id="UP001628156">
    <property type="component" value="Unassembled WGS sequence"/>
</dbReference>
<accession>A0ABQ0DL19</accession>
<sequence>MAKRKAANSKRVQKNKKARKELTEGLRRHRLDEILKNLKESTGVDVDEIVRRNRTNPVKTEEEHK</sequence>
<reference evidence="2 3" key="1">
    <citation type="journal article" date="2019" name="PLoS Negl. Trop. Dis.">
        <title>Whole genome sequencing of Entamoeba nuttalli reveals mammalian host-related molecular signatures and a novel octapeptide-repeat surface protein.</title>
        <authorList>
            <person name="Tanaka M."/>
            <person name="Makiuchi T."/>
            <person name="Komiyama T."/>
            <person name="Shiina T."/>
            <person name="Osaki K."/>
            <person name="Tachibana H."/>
        </authorList>
    </citation>
    <scope>NUCLEOTIDE SEQUENCE [LARGE SCALE GENOMIC DNA]</scope>
    <source>
        <strain evidence="2 3">P19-061405</strain>
    </source>
</reference>
<organism evidence="2 3">
    <name type="scientific">Entamoeba nuttalli</name>
    <dbReference type="NCBI Taxonomy" id="412467"/>
    <lineage>
        <taxon>Eukaryota</taxon>
        <taxon>Amoebozoa</taxon>
        <taxon>Evosea</taxon>
        <taxon>Archamoebae</taxon>
        <taxon>Mastigamoebida</taxon>
        <taxon>Entamoebidae</taxon>
        <taxon>Entamoeba</taxon>
    </lineage>
</organism>
<feature type="compositionally biased region" description="Basic residues" evidence="1">
    <location>
        <begin position="1"/>
        <end position="19"/>
    </location>
</feature>
<protein>
    <submittedName>
        <fullName evidence="2">Uncharacterized protein</fullName>
    </submittedName>
</protein>
<evidence type="ECO:0000313" key="3">
    <source>
        <dbReference type="Proteomes" id="UP001628156"/>
    </source>
</evidence>
<proteinExistence type="predicted"/>
<evidence type="ECO:0000313" key="2">
    <source>
        <dbReference type="EMBL" id="GAB1223560.1"/>
    </source>
</evidence>
<gene>
    <name evidence="2" type="ORF">ENUP19_0152G0016</name>
</gene>
<name>A0ABQ0DL19_9EUKA</name>
<keyword evidence="3" id="KW-1185">Reference proteome</keyword>
<dbReference type="EMBL" id="BAAFRS010000152">
    <property type="protein sequence ID" value="GAB1223560.1"/>
    <property type="molecule type" value="Genomic_DNA"/>
</dbReference>